<reference evidence="3 4" key="1">
    <citation type="submission" date="2019-12" db="EMBL/GenBank/DDBJ databases">
        <title>Whole genome sequencing of endophytic Actinobacterium Micromonospora sp. MPMI6T.</title>
        <authorList>
            <person name="Evv R."/>
            <person name="Podile A.R."/>
        </authorList>
    </citation>
    <scope>NUCLEOTIDE SEQUENCE [LARGE SCALE GENOMIC DNA]</scope>
    <source>
        <strain evidence="3 4">MPMI6</strain>
    </source>
</reference>
<dbReference type="GO" id="GO:0016787">
    <property type="term" value="F:hydrolase activity"/>
    <property type="evidence" value="ECO:0007669"/>
    <property type="project" value="UniProtKB-KW"/>
</dbReference>
<dbReference type="InterPro" id="IPR012341">
    <property type="entry name" value="6hp_glycosidase-like_sf"/>
</dbReference>
<dbReference type="InterPro" id="IPR027414">
    <property type="entry name" value="GH95_N_dom"/>
</dbReference>
<accession>A0ABS3VZJ5</accession>
<evidence type="ECO:0000259" key="2">
    <source>
        <dbReference type="Pfam" id="PF22124"/>
    </source>
</evidence>
<feature type="domain" description="Glycosyl hydrolase family 95 N-terminal" evidence="1">
    <location>
        <begin position="8"/>
        <end position="211"/>
    </location>
</feature>
<name>A0ABS3VZJ5_MICEH</name>
<sequence>MPASAHRIWDTVPAARWEDAFLSGNGEYGIMVSGAPYAERIVVNHHRFVLPNGTRHARPPQLADRMPEIRELILAGRRTEASALLTDGRELRWTQSFHPGYAMTIDATGEQPGGGPTGYRRSTDFTTGEVVVEWDGGSRRAFVSRADAVVVTHVDMVGYVVGLTGDLPGRPDEVRYETGAYRRGDRIFLRIRGLYPPGGDGAYGFEGLTLVQGAAEIVGDRVAVRGPALLTTVLDRRDDDRWRTGELEQRLVGLPSLDYGALLARHTARHTPMYRRVSLDLGVPEAERGLPVGELIARQNADRSRLLPALLERLFHSGRYLTISASGVLPPRLTGLWLGAWGAAWAGDFTTDANLNLQLAGANIGALPEVTAAHATLVRGQVDDWRRNAQAVYGARGLLAPGRTDGEHGHLFHFDADWPWAAWLAGADWLLYPLWEHHLVTGEPLGEVAGWLAEVADFFADFLTVTDDTGTLVVVPSFSVETGPADGAGRPVYLAVNATMDVAAARHALATAAEAAGVEPSAVGAADVAASAAAGSVDRWTGLRERLPAYRVDGRGALAEWVWPGYHADEEHRHVSHLYPVWPLDEINPDDTPDLAAAAHRALVLRGDENLSAHGSLHRALVAARLRDAGLVGANLLKIVGNDMFFRSLMSSHNPDLEIYNADAAHTLPAVLIEALVHSRPGLVWLLPAVPVGLDRGAIRGVACRGGVTVEELAWDADGLRVRLLSAVGQRVVVRSPYGETTVDLVAGVATGLTRPRPDGPPGPARRR</sequence>
<keyword evidence="3" id="KW-0378">Hydrolase</keyword>
<dbReference type="EMBL" id="WVUH01000381">
    <property type="protein sequence ID" value="MBO4209970.1"/>
    <property type="molecule type" value="Genomic_DNA"/>
</dbReference>
<evidence type="ECO:0000313" key="4">
    <source>
        <dbReference type="Proteomes" id="UP000823521"/>
    </source>
</evidence>
<organism evidence="3 4">
    <name type="scientific">Micromonospora echinofusca</name>
    <dbReference type="NCBI Taxonomy" id="47858"/>
    <lineage>
        <taxon>Bacteria</taxon>
        <taxon>Bacillati</taxon>
        <taxon>Actinomycetota</taxon>
        <taxon>Actinomycetes</taxon>
        <taxon>Micromonosporales</taxon>
        <taxon>Micromonosporaceae</taxon>
        <taxon>Micromonospora</taxon>
    </lineage>
</organism>
<evidence type="ECO:0000259" key="1">
    <source>
        <dbReference type="Pfam" id="PF14498"/>
    </source>
</evidence>
<dbReference type="InterPro" id="IPR008928">
    <property type="entry name" value="6-hairpin_glycosidase_sf"/>
</dbReference>
<proteinExistence type="predicted"/>
<comment type="caution">
    <text evidence="3">The sequence shown here is derived from an EMBL/GenBank/DDBJ whole genome shotgun (WGS) entry which is preliminary data.</text>
</comment>
<dbReference type="InterPro" id="IPR054363">
    <property type="entry name" value="GH95_cat"/>
</dbReference>
<evidence type="ECO:0000313" key="3">
    <source>
        <dbReference type="EMBL" id="MBO4209970.1"/>
    </source>
</evidence>
<feature type="domain" description="Glycosyl hydrolase family 95 catalytic" evidence="2">
    <location>
        <begin position="259"/>
        <end position="676"/>
    </location>
</feature>
<dbReference type="PANTHER" id="PTHR31084">
    <property type="entry name" value="ALPHA-L-FUCOSIDASE 2"/>
    <property type="match status" value="1"/>
</dbReference>
<dbReference type="SUPFAM" id="SSF48208">
    <property type="entry name" value="Six-hairpin glycosidases"/>
    <property type="match status" value="1"/>
</dbReference>
<dbReference type="Gene3D" id="1.50.10.10">
    <property type="match status" value="1"/>
</dbReference>
<dbReference type="Pfam" id="PF14498">
    <property type="entry name" value="Glyco_hyd_65N_2"/>
    <property type="match status" value="1"/>
</dbReference>
<gene>
    <name evidence="3" type="ORF">GSF22_28845</name>
</gene>
<keyword evidence="4" id="KW-1185">Reference proteome</keyword>
<dbReference type="PANTHER" id="PTHR31084:SF0">
    <property type="entry name" value="ALPHA-L-FUCOSIDASE 2"/>
    <property type="match status" value="1"/>
</dbReference>
<dbReference type="Proteomes" id="UP000823521">
    <property type="component" value="Unassembled WGS sequence"/>
</dbReference>
<protein>
    <submittedName>
        <fullName evidence="3">Glycoside hydrolase family 95 protein</fullName>
    </submittedName>
</protein>
<dbReference type="Pfam" id="PF22124">
    <property type="entry name" value="Glyco_hydro_95_cat"/>
    <property type="match status" value="1"/>
</dbReference>